<evidence type="ECO:0000256" key="6">
    <source>
        <dbReference type="ARBA" id="ARBA00022801"/>
    </source>
</evidence>
<feature type="active site" description="Proton donor/acceptor" evidence="9">
    <location>
        <position position="155"/>
    </location>
</feature>
<dbReference type="Pfam" id="PF00098">
    <property type="entry name" value="zf-CCHC"/>
    <property type="match status" value="1"/>
</dbReference>
<dbReference type="Gene3D" id="3.60.10.10">
    <property type="entry name" value="Endonuclease/exonuclease/phosphatase"/>
    <property type="match status" value="1"/>
</dbReference>
<dbReference type="Gene3D" id="4.10.60.10">
    <property type="entry name" value="Zinc finger, CCHC-type"/>
    <property type="match status" value="1"/>
</dbReference>
<feature type="binding site" evidence="10">
    <location>
        <position position="22"/>
    </location>
    <ligand>
        <name>Mg(2+)</name>
        <dbReference type="ChEBI" id="CHEBI:18420"/>
        <label>1</label>
    </ligand>
</feature>
<evidence type="ECO:0000256" key="1">
    <source>
        <dbReference type="ARBA" id="ARBA00000493"/>
    </source>
</evidence>
<dbReference type="SUPFAM" id="SSF57756">
    <property type="entry name" value="Retrovirus zinc finger-like domains"/>
    <property type="match status" value="1"/>
</dbReference>
<feature type="active site" description="Proton acceptor" evidence="9">
    <location>
        <position position="238"/>
    </location>
</feature>
<feature type="binding site" evidence="10">
    <location>
        <position position="238"/>
    </location>
    <ligand>
        <name>Mg(2+)</name>
        <dbReference type="ChEBI" id="CHEBI:18420"/>
        <label>1</label>
    </ligand>
</feature>
<evidence type="ECO:0000313" key="15">
    <source>
        <dbReference type="Ensembl" id="ENSNMLP00000007196.1"/>
    </source>
</evidence>
<reference evidence="15" key="1">
    <citation type="submission" date="2025-08" db="UniProtKB">
        <authorList>
            <consortium name="Ensembl"/>
        </authorList>
    </citation>
    <scope>IDENTIFICATION</scope>
</reference>
<keyword evidence="5" id="KW-0227">DNA damage</keyword>
<feature type="domain" description="CCHC-type" evidence="14">
    <location>
        <begin position="471"/>
        <end position="488"/>
    </location>
</feature>
<dbReference type="GO" id="GO:0003906">
    <property type="term" value="F:DNA-(apurinic or apyrimidinic site) endonuclease activity"/>
    <property type="evidence" value="ECO:0007669"/>
    <property type="project" value="TreeGrafter"/>
</dbReference>
<feature type="binding site" evidence="10">
    <location>
        <position position="237"/>
    </location>
    <ligand>
        <name>Mg(2+)</name>
        <dbReference type="ChEBI" id="CHEBI:18420"/>
        <label>1</label>
    </ligand>
</feature>
<dbReference type="EC" id="3.1.11.2" evidence="3"/>
<keyword evidence="12" id="KW-0862">Zinc</keyword>
<dbReference type="PROSITE" id="PS50158">
    <property type="entry name" value="ZF_CCHC"/>
    <property type="match status" value="1"/>
</dbReference>
<evidence type="ECO:0000256" key="4">
    <source>
        <dbReference type="ARBA" id="ARBA00022723"/>
    </source>
</evidence>
<feature type="active site" evidence="9">
    <location>
        <position position="125"/>
    </location>
</feature>
<dbReference type="PANTHER" id="PTHR22748:SF26">
    <property type="entry name" value="ENDONUCLEASE_EXONUCLEASE_PHOSPHATASE DOMAIN-CONTAINING PROTEIN"/>
    <property type="match status" value="1"/>
</dbReference>
<dbReference type="SUPFAM" id="SSF56219">
    <property type="entry name" value="DNase I-like"/>
    <property type="match status" value="1"/>
</dbReference>
<dbReference type="AlphaFoldDB" id="A0A8C6SQK6"/>
<feature type="binding site" evidence="10">
    <location>
        <position position="155"/>
    </location>
    <ligand>
        <name>Mg(2+)</name>
        <dbReference type="ChEBI" id="CHEBI:18420"/>
        <label>1</label>
    </ligand>
</feature>
<dbReference type="GO" id="GO:0008270">
    <property type="term" value="F:zinc ion binding"/>
    <property type="evidence" value="ECO:0007669"/>
    <property type="project" value="UniProtKB-KW"/>
</dbReference>
<dbReference type="InterPro" id="IPR001878">
    <property type="entry name" value="Znf_CCHC"/>
</dbReference>
<comment type="catalytic activity">
    <reaction evidence="1">
        <text>Exonucleolytic cleavage in the 3'- to 5'-direction to yield nucleoside 5'-phosphates.</text>
        <dbReference type="EC" id="3.1.11.2"/>
    </reaction>
</comment>
<proteinExistence type="inferred from homology"/>
<dbReference type="PANTHER" id="PTHR22748">
    <property type="entry name" value="AP ENDONUCLEASE"/>
    <property type="match status" value="1"/>
</dbReference>
<dbReference type="GO" id="GO:0006284">
    <property type="term" value="P:base-excision repair"/>
    <property type="evidence" value="ECO:0007669"/>
    <property type="project" value="TreeGrafter"/>
</dbReference>
<reference evidence="15" key="2">
    <citation type="submission" date="2025-09" db="UniProtKB">
        <authorList>
            <consortium name="Ensembl"/>
        </authorList>
    </citation>
    <scope>IDENTIFICATION</scope>
</reference>
<dbReference type="GO" id="GO:0003676">
    <property type="term" value="F:nucleic acid binding"/>
    <property type="evidence" value="ECO:0007669"/>
    <property type="project" value="InterPro"/>
</dbReference>
<feature type="site" description="Interaction with DNA substrate" evidence="11">
    <location>
        <position position="238"/>
    </location>
</feature>
<name>A0A8C6SQK6_9GOBI</name>
<keyword evidence="10" id="KW-0464">Manganese</keyword>
<feature type="region of interest" description="Disordered" evidence="13">
    <location>
        <begin position="486"/>
        <end position="512"/>
    </location>
</feature>
<dbReference type="InterPro" id="IPR005135">
    <property type="entry name" value="Endo/exonuclease/phosphatase"/>
</dbReference>
<dbReference type="InterPro" id="IPR036875">
    <property type="entry name" value="Znf_CCHC_sf"/>
</dbReference>
<evidence type="ECO:0000256" key="11">
    <source>
        <dbReference type="PIRSR" id="PIRSR604808-3"/>
    </source>
</evidence>
<feature type="binding site" evidence="10">
    <location>
        <position position="49"/>
    </location>
    <ligand>
        <name>Mg(2+)</name>
        <dbReference type="ChEBI" id="CHEBI:18420"/>
        <label>1</label>
    </ligand>
</feature>
<keyword evidence="4 10" id="KW-0479">Metal-binding</keyword>
<dbReference type="Pfam" id="PF03372">
    <property type="entry name" value="Exo_endo_phos"/>
    <property type="match status" value="1"/>
</dbReference>
<evidence type="ECO:0000256" key="12">
    <source>
        <dbReference type="PROSITE-ProRule" id="PRU00047"/>
    </source>
</evidence>
<evidence type="ECO:0000256" key="3">
    <source>
        <dbReference type="ARBA" id="ARBA00012115"/>
    </source>
</evidence>
<organism evidence="15 16">
    <name type="scientific">Neogobius melanostomus</name>
    <name type="common">round goby</name>
    <dbReference type="NCBI Taxonomy" id="47308"/>
    <lineage>
        <taxon>Eukaryota</taxon>
        <taxon>Metazoa</taxon>
        <taxon>Chordata</taxon>
        <taxon>Craniata</taxon>
        <taxon>Vertebrata</taxon>
        <taxon>Euteleostomi</taxon>
        <taxon>Actinopterygii</taxon>
        <taxon>Neopterygii</taxon>
        <taxon>Teleostei</taxon>
        <taxon>Neoteleostei</taxon>
        <taxon>Acanthomorphata</taxon>
        <taxon>Gobiaria</taxon>
        <taxon>Gobiiformes</taxon>
        <taxon>Gobioidei</taxon>
        <taxon>Gobiidae</taxon>
        <taxon>Benthophilinae</taxon>
        <taxon>Neogobiini</taxon>
        <taxon>Neogobius</taxon>
    </lineage>
</organism>
<dbReference type="GO" id="GO:0008081">
    <property type="term" value="F:phosphoric diester hydrolase activity"/>
    <property type="evidence" value="ECO:0007669"/>
    <property type="project" value="TreeGrafter"/>
</dbReference>
<evidence type="ECO:0000256" key="5">
    <source>
        <dbReference type="ARBA" id="ARBA00022763"/>
    </source>
</evidence>
<evidence type="ECO:0000256" key="10">
    <source>
        <dbReference type="PIRSR" id="PIRSR604808-2"/>
    </source>
</evidence>
<keyword evidence="12" id="KW-0863">Zinc-finger</keyword>
<feature type="binding site" evidence="10">
    <location>
        <position position="157"/>
    </location>
    <ligand>
        <name>Mg(2+)</name>
        <dbReference type="ChEBI" id="CHEBI:18420"/>
        <label>1</label>
    </ligand>
</feature>
<evidence type="ECO:0000313" key="16">
    <source>
        <dbReference type="Proteomes" id="UP000694523"/>
    </source>
</evidence>
<comment type="cofactor">
    <cofactor evidence="10">
        <name>Mg(2+)</name>
        <dbReference type="ChEBI" id="CHEBI:18420"/>
    </cofactor>
    <cofactor evidence="10">
        <name>Mn(2+)</name>
        <dbReference type="ChEBI" id="CHEBI:29035"/>
    </cofactor>
    <text evidence="10">Probably binds two magnesium or manganese ions per subunit.</text>
</comment>
<dbReference type="SMART" id="SM00343">
    <property type="entry name" value="ZnF_C2HC"/>
    <property type="match status" value="1"/>
</dbReference>
<keyword evidence="16" id="KW-1185">Reference proteome</keyword>
<dbReference type="InterPro" id="IPR036691">
    <property type="entry name" value="Endo/exonu/phosph_ase_sf"/>
</dbReference>
<dbReference type="Ensembl" id="ENSNMLT00000008195.1">
    <property type="protein sequence ID" value="ENSNMLP00000007196.1"/>
    <property type="gene ID" value="ENSNMLG00000005177.1"/>
</dbReference>
<dbReference type="Proteomes" id="UP000694523">
    <property type="component" value="Unplaced"/>
</dbReference>
<evidence type="ECO:0000256" key="8">
    <source>
        <dbReference type="ARBA" id="ARBA00023204"/>
    </source>
</evidence>
<comment type="similarity">
    <text evidence="2">Belongs to the DNA repair enzymes AP/ExoA family.</text>
</comment>
<keyword evidence="6" id="KW-0378">Hydrolase</keyword>
<dbReference type="GO" id="GO:0005634">
    <property type="term" value="C:nucleus"/>
    <property type="evidence" value="ECO:0007669"/>
    <property type="project" value="TreeGrafter"/>
</dbReference>
<evidence type="ECO:0000256" key="13">
    <source>
        <dbReference type="SAM" id="MobiDB-lite"/>
    </source>
</evidence>
<evidence type="ECO:0000256" key="7">
    <source>
        <dbReference type="ARBA" id="ARBA00022842"/>
    </source>
</evidence>
<dbReference type="CDD" id="cd09076">
    <property type="entry name" value="L1-EN"/>
    <property type="match status" value="1"/>
</dbReference>
<accession>A0A8C6SQK6</accession>
<dbReference type="InterPro" id="IPR004808">
    <property type="entry name" value="AP_endonuc_1"/>
</dbReference>
<evidence type="ECO:0000259" key="14">
    <source>
        <dbReference type="PROSITE" id="PS50158"/>
    </source>
</evidence>
<feature type="site" description="Important for catalytic activity" evidence="11">
    <location>
        <position position="213"/>
    </location>
</feature>
<keyword evidence="7 10" id="KW-0460">Magnesium</keyword>
<dbReference type="GO" id="GO:0008311">
    <property type="term" value="F:double-stranded DNA 3'-5' DNA exonuclease activity"/>
    <property type="evidence" value="ECO:0007669"/>
    <property type="project" value="UniProtKB-EC"/>
</dbReference>
<evidence type="ECO:0000256" key="2">
    <source>
        <dbReference type="ARBA" id="ARBA00007092"/>
    </source>
</evidence>
<protein>
    <recommendedName>
        <fullName evidence="3">exodeoxyribonuclease III</fullName>
        <ecNumber evidence="3">3.1.11.2</ecNumber>
    </recommendedName>
</protein>
<feature type="compositionally biased region" description="Basic residues" evidence="13">
    <location>
        <begin position="501"/>
        <end position="512"/>
    </location>
</feature>
<feature type="site" description="Transition state stabilizer" evidence="11">
    <location>
        <position position="157"/>
    </location>
</feature>
<feature type="compositionally biased region" description="Low complexity" evidence="13">
    <location>
        <begin position="490"/>
        <end position="500"/>
    </location>
</feature>
<sequence>MAAAEASPDEALIQSLEIMTWNVNGVKSKKDEIIPRLKELDKDIYLIQETRSSRTELNLLSIENYQTHHAHYTNPKTGRSQRGVAILIKKEIPFTFNSKERDSEGRYLIVRGEYGGAELTLVNIYAPASRKDRPKFFKNIFEKLKGSTNIIMGGDFNLVMDRFMDSANTDKQRKPRSNALIKDYMETCDLCDIWRQRNPDSKEYTCRSVSRIDYFLISKSLREHVTGCEILEIKISDHYPVVLKLCGPDVFLIKLPRLRDGGGAWISAFVNLITGHTLTLGHIRTGLKGHIMEKLEEELETTEEPDHTPFHTYLEDLWDILRDKYPTTITQVKWRKGESGADYLQRVKDLWVQQSGTDLNDQTKVRYRRAVEAGCPKPVRNKLRETRGLSSMLLEEWEEHVCRHINDYNENETQESQLLSGFAKLNLQTERTSERKVMTQKQTSSDVAIIKDSPVTQRLTSVQGPYQVENRRCYNCRNVGHISRYCPESRNGGSRNNNYHGNRRRGWRQNRN</sequence>
<keyword evidence="8" id="KW-0234">DNA repair</keyword>
<evidence type="ECO:0000256" key="9">
    <source>
        <dbReference type="PIRSR" id="PIRSR604808-1"/>
    </source>
</evidence>